<dbReference type="GO" id="GO:0005516">
    <property type="term" value="F:calmodulin binding"/>
    <property type="evidence" value="ECO:0007669"/>
    <property type="project" value="UniProtKB-KW"/>
</dbReference>
<dbReference type="SMART" id="SM00220">
    <property type="entry name" value="S_TKc"/>
    <property type="match status" value="1"/>
</dbReference>
<evidence type="ECO:0000256" key="1">
    <source>
        <dbReference type="ARBA" id="ARBA00012513"/>
    </source>
</evidence>
<dbReference type="Gene3D" id="3.30.200.20">
    <property type="entry name" value="Phosphorylase Kinase, domain 1"/>
    <property type="match status" value="1"/>
</dbReference>
<dbReference type="PROSITE" id="PS50011">
    <property type="entry name" value="PROTEIN_KINASE_DOM"/>
    <property type="match status" value="1"/>
</dbReference>
<evidence type="ECO:0000256" key="10">
    <source>
        <dbReference type="PROSITE-ProRule" id="PRU10141"/>
    </source>
</evidence>
<reference evidence="13 14" key="1">
    <citation type="submission" date="2020-06" db="EMBL/GenBank/DDBJ databases">
        <title>The yeast mating-type switching endonuclease HO is a domesticated member of an unorthodox homing genetic element family.</title>
        <authorList>
            <person name="Coughlan A.Y."/>
            <person name="Lombardi L."/>
            <person name="Braun-Galleani S."/>
            <person name="Martos A.R."/>
            <person name="Galeote V."/>
            <person name="Bigey F."/>
            <person name="Dequin S."/>
            <person name="Byrne K.P."/>
            <person name="Wolfe K.H."/>
        </authorList>
    </citation>
    <scope>NUCLEOTIDE SEQUENCE [LARGE SCALE GENOMIC DNA]</scope>
    <source>
        <strain evidence="13 14">CBS764</strain>
    </source>
</reference>
<dbReference type="KEGG" id="tgb:HG536_0C02650"/>
<dbReference type="OrthoDB" id="1738954at2759"/>
<dbReference type="PROSITE" id="PS00107">
    <property type="entry name" value="PROTEIN_KINASE_ATP"/>
    <property type="match status" value="1"/>
</dbReference>
<comment type="catalytic activity">
    <reaction evidence="9">
        <text>L-seryl-[protein] + ATP = O-phospho-L-seryl-[protein] + ADP + H(+)</text>
        <dbReference type="Rhea" id="RHEA:17989"/>
        <dbReference type="Rhea" id="RHEA-COMP:9863"/>
        <dbReference type="Rhea" id="RHEA-COMP:11604"/>
        <dbReference type="ChEBI" id="CHEBI:15378"/>
        <dbReference type="ChEBI" id="CHEBI:29999"/>
        <dbReference type="ChEBI" id="CHEBI:30616"/>
        <dbReference type="ChEBI" id="CHEBI:83421"/>
        <dbReference type="ChEBI" id="CHEBI:456216"/>
        <dbReference type="EC" id="2.7.11.1"/>
    </reaction>
</comment>
<feature type="domain" description="Protein kinase" evidence="12">
    <location>
        <begin position="155"/>
        <end position="466"/>
    </location>
</feature>
<evidence type="ECO:0000256" key="9">
    <source>
        <dbReference type="ARBA" id="ARBA00048679"/>
    </source>
</evidence>
<dbReference type="PANTHER" id="PTHR24347">
    <property type="entry name" value="SERINE/THREONINE-PROTEIN KINASE"/>
    <property type="match status" value="1"/>
</dbReference>
<evidence type="ECO:0000259" key="12">
    <source>
        <dbReference type="PROSITE" id="PS50011"/>
    </source>
</evidence>
<gene>
    <name evidence="13" type="ORF">HG536_0C02650</name>
</gene>
<feature type="region of interest" description="Disordered" evidence="11">
    <location>
        <begin position="1"/>
        <end position="57"/>
    </location>
</feature>
<organism evidence="13 14">
    <name type="scientific">Torulaspora globosa</name>
    <dbReference type="NCBI Taxonomy" id="48254"/>
    <lineage>
        <taxon>Eukaryota</taxon>
        <taxon>Fungi</taxon>
        <taxon>Dikarya</taxon>
        <taxon>Ascomycota</taxon>
        <taxon>Saccharomycotina</taxon>
        <taxon>Saccharomycetes</taxon>
        <taxon>Saccharomycetales</taxon>
        <taxon>Saccharomycetaceae</taxon>
        <taxon>Torulaspora</taxon>
    </lineage>
</organism>
<dbReference type="InterPro" id="IPR008271">
    <property type="entry name" value="Ser/Thr_kinase_AS"/>
</dbReference>
<accession>A0A7G3ZF10</accession>
<dbReference type="Pfam" id="PF00069">
    <property type="entry name" value="Pkinase"/>
    <property type="match status" value="1"/>
</dbReference>
<keyword evidence="5" id="KW-0418">Kinase</keyword>
<dbReference type="SUPFAM" id="SSF56112">
    <property type="entry name" value="Protein kinase-like (PK-like)"/>
    <property type="match status" value="1"/>
</dbReference>
<evidence type="ECO:0000256" key="11">
    <source>
        <dbReference type="SAM" id="MobiDB-lite"/>
    </source>
</evidence>
<keyword evidence="4 10" id="KW-0547">Nucleotide-binding</keyword>
<evidence type="ECO:0000256" key="6">
    <source>
        <dbReference type="ARBA" id="ARBA00022840"/>
    </source>
</evidence>
<dbReference type="GeneID" id="59325233"/>
<dbReference type="Gene3D" id="1.10.510.10">
    <property type="entry name" value="Transferase(Phosphotransferase) domain 1"/>
    <property type="match status" value="1"/>
</dbReference>
<keyword evidence="7" id="KW-0112">Calmodulin-binding</keyword>
<dbReference type="EMBL" id="CP059248">
    <property type="protein sequence ID" value="QLL32096.1"/>
    <property type="molecule type" value="Genomic_DNA"/>
</dbReference>
<dbReference type="GO" id="GO:0004674">
    <property type="term" value="F:protein serine/threonine kinase activity"/>
    <property type="evidence" value="ECO:0007669"/>
    <property type="project" value="UniProtKB-KW"/>
</dbReference>
<evidence type="ECO:0000256" key="2">
    <source>
        <dbReference type="ARBA" id="ARBA00022527"/>
    </source>
</evidence>
<dbReference type="InterPro" id="IPR017441">
    <property type="entry name" value="Protein_kinase_ATP_BS"/>
</dbReference>
<evidence type="ECO:0000256" key="4">
    <source>
        <dbReference type="ARBA" id="ARBA00022741"/>
    </source>
</evidence>
<protein>
    <recommendedName>
        <fullName evidence="1">non-specific serine/threonine protein kinase</fullName>
        <ecNumber evidence="1">2.7.11.1</ecNumber>
    </recommendedName>
</protein>
<dbReference type="GO" id="GO:0034599">
    <property type="term" value="P:cellular response to oxidative stress"/>
    <property type="evidence" value="ECO:0007669"/>
    <property type="project" value="UniProtKB-ARBA"/>
</dbReference>
<dbReference type="InterPro" id="IPR000719">
    <property type="entry name" value="Prot_kinase_dom"/>
</dbReference>
<evidence type="ECO:0000256" key="5">
    <source>
        <dbReference type="ARBA" id="ARBA00022777"/>
    </source>
</evidence>
<dbReference type="RefSeq" id="XP_037138771.1">
    <property type="nucleotide sequence ID" value="XM_037282876.1"/>
</dbReference>
<dbReference type="GO" id="GO:0005524">
    <property type="term" value="F:ATP binding"/>
    <property type="evidence" value="ECO:0007669"/>
    <property type="project" value="UniProtKB-UniRule"/>
</dbReference>
<evidence type="ECO:0000256" key="7">
    <source>
        <dbReference type="ARBA" id="ARBA00022860"/>
    </source>
</evidence>
<name>A0A7G3ZF10_9SACH</name>
<keyword evidence="14" id="KW-1185">Reference proteome</keyword>
<evidence type="ECO:0000313" key="13">
    <source>
        <dbReference type="EMBL" id="QLL32096.1"/>
    </source>
</evidence>
<evidence type="ECO:0000313" key="14">
    <source>
        <dbReference type="Proteomes" id="UP000515788"/>
    </source>
</evidence>
<evidence type="ECO:0000256" key="3">
    <source>
        <dbReference type="ARBA" id="ARBA00022679"/>
    </source>
</evidence>
<dbReference type="PROSITE" id="PS00108">
    <property type="entry name" value="PROTEIN_KINASE_ST"/>
    <property type="match status" value="1"/>
</dbReference>
<proteinExistence type="predicted"/>
<feature type="compositionally biased region" description="Basic and acidic residues" evidence="11">
    <location>
        <begin position="38"/>
        <end position="49"/>
    </location>
</feature>
<dbReference type="EC" id="2.7.11.1" evidence="1"/>
<keyword evidence="2" id="KW-0723">Serine/threonine-protein kinase</keyword>
<dbReference type="AlphaFoldDB" id="A0A7G3ZF10"/>
<dbReference type="InterPro" id="IPR011009">
    <property type="entry name" value="Kinase-like_dom_sf"/>
</dbReference>
<keyword evidence="6 10" id="KW-0067">ATP-binding</keyword>
<dbReference type="FunFam" id="1.10.510.10:FF:000731">
    <property type="entry name" value="Serine/threonine-protein kinase RCK1"/>
    <property type="match status" value="1"/>
</dbReference>
<keyword evidence="3" id="KW-0808">Transferase</keyword>
<evidence type="ECO:0000256" key="8">
    <source>
        <dbReference type="ARBA" id="ARBA00047899"/>
    </source>
</evidence>
<feature type="binding site" evidence="10">
    <location>
        <position position="193"/>
    </location>
    <ligand>
        <name>ATP</name>
        <dbReference type="ChEBI" id="CHEBI:30616"/>
    </ligand>
</feature>
<sequence length="608" mass="69005">MLKIKNIFGKKRQQQQPQQPQHQQDCRRSTGGLATGDVSHDRGSTEDSRSSSGLAVADQGKAMPIIECPVEIDESFLDKDITNVESLSPMVEDSDVHIVHSDIEDGKGMQEDSEDADIGIEDDSTAATGSSSEQLSVEKELPDEFFQEQAELKDYLLINKIGEGAFSRVFRGIPQKNSSKAYLTRNFTECAIKVIQKDQSSGATIKKDEQTKKSTREQVMKEVQIHKLITCGEGAQNIVQFVDFQESENYYYIVQELLRGGEIFGEIVKYTYFSEDLSRHVIKQLALAVKHMHSMGVVHRDIKPENLLFEPIKHIPSKKPVLRRSDDPATKLDEGEFRPNVGGGGIGVVKLADFGLSKQIYQTDTKTPCGTVGYTAPEVVKDEKYSMGVDMWGIGCVLYTILCGFPPFYDEKIDVLTEKISRGEYTFLRPWWDEISDGAKNCVRKLLEVNPDKRYRIDDLLNDEWLNTYDAVRQREAMSEQKLAHALDAKRKSKSHTSRKNRLFYPKRDSSLLYSPAANVMRDAFDVSNAVQRNEGDKRHQQHHQDYRSQSQRFALGSLTEGSEVSCWESDELEDDMFQLKLNSSTIIKRRKENHIPNNTIRIPTLLE</sequence>
<dbReference type="Proteomes" id="UP000515788">
    <property type="component" value="Chromosome 3"/>
</dbReference>
<feature type="compositionally biased region" description="Low complexity" evidence="11">
    <location>
        <begin position="14"/>
        <end position="23"/>
    </location>
</feature>
<comment type="catalytic activity">
    <reaction evidence="8">
        <text>L-threonyl-[protein] + ATP = O-phospho-L-threonyl-[protein] + ADP + H(+)</text>
        <dbReference type="Rhea" id="RHEA:46608"/>
        <dbReference type="Rhea" id="RHEA-COMP:11060"/>
        <dbReference type="Rhea" id="RHEA-COMP:11605"/>
        <dbReference type="ChEBI" id="CHEBI:15378"/>
        <dbReference type="ChEBI" id="CHEBI:30013"/>
        <dbReference type="ChEBI" id="CHEBI:30616"/>
        <dbReference type="ChEBI" id="CHEBI:61977"/>
        <dbReference type="ChEBI" id="CHEBI:456216"/>
        <dbReference type="EC" id="2.7.11.1"/>
    </reaction>
</comment>
<dbReference type="GO" id="GO:0040020">
    <property type="term" value="P:regulation of meiotic nuclear division"/>
    <property type="evidence" value="ECO:0007669"/>
    <property type="project" value="UniProtKB-ARBA"/>
</dbReference>